<evidence type="ECO:0000313" key="2">
    <source>
        <dbReference type="Proteomes" id="UP001396334"/>
    </source>
</evidence>
<evidence type="ECO:0000313" key="1">
    <source>
        <dbReference type="EMBL" id="KAK8474539.1"/>
    </source>
</evidence>
<dbReference type="Pfam" id="PF13920">
    <property type="entry name" value="zf-C3HC4_3"/>
    <property type="match status" value="1"/>
</dbReference>
<organism evidence="1 2">
    <name type="scientific">Hibiscus sabdariffa</name>
    <name type="common">roselle</name>
    <dbReference type="NCBI Taxonomy" id="183260"/>
    <lineage>
        <taxon>Eukaryota</taxon>
        <taxon>Viridiplantae</taxon>
        <taxon>Streptophyta</taxon>
        <taxon>Embryophyta</taxon>
        <taxon>Tracheophyta</taxon>
        <taxon>Spermatophyta</taxon>
        <taxon>Magnoliopsida</taxon>
        <taxon>eudicotyledons</taxon>
        <taxon>Gunneridae</taxon>
        <taxon>Pentapetalae</taxon>
        <taxon>rosids</taxon>
        <taxon>malvids</taxon>
        <taxon>Malvales</taxon>
        <taxon>Malvaceae</taxon>
        <taxon>Malvoideae</taxon>
        <taxon>Hibiscus</taxon>
    </lineage>
</organism>
<dbReference type="PANTHER" id="PTHR42647">
    <property type="entry name" value="SBP (S-RIBONUCLEASE BINDING PROTEIN) FAMILY PROTEIN"/>
    <property type="match status" value="1"/>
</dbReference>
<protein>
    <submittedName>
        <fullName evidence="1">Uncharacterized protein</fullName>
    </submittedName>
</protein>
<sequence>MLPVIIMAVQAHLYPENLGLPLPMCGLQLQDWMPIPAPPLPSFHADFYYPPQQTLPSLLDQNAQNLSSASSLPSSIYDSFLSMPLSQSLDAQLEVQRQELDCILHLQNERLKSVLREQRKRQLAALIKVMESKALHLMTKKEQDLARATKKTEELEACLKKAEMETESWERVAKANEAMVLDLSNALEQVKEGLNRVSSAAEDAESLCCGSCDQQDVKAESRKKIACKHCHSRSSCVLFLPCRHLCSCMSCGAFLDSCPVCKSVKEASMEILPQEEKNRNILNFFTGNAIASSLLRYLDILNCTLSGPLPKELGNLTNLQVLYLFEYRFTGEIPISYMNLKALKAFDLSDNQLSDVIPEGIYSLTELTWLSLIDNNIYGTIPEGIGELSNLSTLLLWNNNLSGILPHKLGSNENLLSLMSH</sequence>
<dbReference type="InterPro" id="IPR013083">
    <property type="entry name" value="Znf_RING/FYVE/PHD"/>
</dbReference>
<comment type="caution">
    <text evidence="1">The sequence shown here is derived from an EMBL/GenBank/DDBJ whole genome shotgun (WGS) entry which is preliminary data.</text>
</comment>
<reference evidence="1 2" key="1">
    <citation type="journal article" date="2024" name="G3 (Bethesda)">
        <title>Genome assembly of Hibiscus sabdariffa L. provides insights into metabolisms of medicinal natural products.</title>
        <authorList>
            <person name="Kim T."/>
        </authorList>
    </citation>
    <scope>NUCLEOTIDE SEQUENCE [LARGE SCALE GENOMIC DNA]</scope>
    <source>
        <strain evidence="1">TK-2024</strain>
        <tissue evidence="1">Old leaves</tissue>
    </source>
</reference>
<dbReference type="EMBL" id="JBBPBN010002652">
    <property type="protein sequence ID" value="KAK8474539.1"/>
    <property type="molecule type" value="Genomic_DNA"/>
</dbReference>
<dbReference type="PANTHER" id="PTHR42647:SF22">
    <property type="entry name" value="BOI-RELATED E3 UBIQUITIN-PROTEIN LIGASE 2-RELATED"/>
    <property type="match status" value="1"/>
</dbReference>
<name>A0ABR1Z6A3_9ROSI</name>
<dbReference type="Proteomes" id="UP001396334">
    <property type="component" value="Unassembled WGS sequence"/>
</dbReference>
<dbReference type="SUPFAM" id="SSF52058">
    <property type="entry name" value="L domain-like"/>
    <property type="match status" value="1"/>
</dbReference>
<dbReference type="PROSITE" id="PS50089">
    <property type="entry name" value="ZF_RING_2"/>
    <property type="match status" value="1"/>
</dbReference>
<gene>
    <name evidence="1" type="ORF">V6N11_039701</name>
</gene>
<proteinExistence type="predicted"/>
<keyword evidence="2" id="KW-1185">Reference proteome</keyword>
<dbReference type="InterPro" id="IPR001611">
    <property type="entry name" value="Leu-rich_rpt"/>
</dbReference>
<dbReference type="Gene3D" id="3.80.10.10">
    <property type="entry name" value="Ribonuclease Inhibitor"/>
    <property type="match status" value="1"/>
</dbReference>
<accession>A0ABR1Z6A3</accession>
<dbReference type="InterPro" id="IPR032675">
    <property type="entry name" value="LRR_dom_sf"/>
</dbReference>
<dbReference type="InterPro" id="IPR001841">
    <property type="entry name" value="Znf_RING"/>
</dbReference>
<dbReference type="Pfam" id="PF00560">
    <property type="entry name" value="LRR_1"/>
    <property type="match status" value="3"/>
</dbReference>
<dbReference type="Gene3D" id="3.30.40.10">
    <property type="entry name" value="Zinc/RING finger domain, C3HC4 (zinc finger)"/>
    <property type="match status" value="1"/>
</dbReference>